<evidence type="ECO:0000256" key="1">
    <source>
        <dbReference type="ARBA" id="ARBA00022729"/>
    </source>
</evidence>
<evidence type="ECO:0000313" key="4">
    <source>
        <dbReference type="Proteomes" id="UP000037267"/>
    </source>
</evidence>
<comment type="caution">
    <text evidence="3">The sequence shown here is derived from an EMBL/GenBank/DDBJ whole genome shotgun (WGS) entry which is preliminary data.</text>
</comment>
<keyword evidence="4" id="KW-1185">Reference proteome</keyword>
<dbReference type="Pfam" id="PF04294">
    <property type="entry name" value="VanW"/>
    <property type="match status" value="1"/>
</dbReference>
<feature type="domain" description="G5" evidence="2">
    <location>
        <begin position="238"/>
        <end position="312"/>
    </location>
</feature>
<dbReference type="InterPro" id="IPR011098">
    <property type="entry name" value="G5_dom"/>
</dbReference>
<dbReference type="Proteomes" id="UP000037267">
    <property type="component" value="Unassembled WGS sequence"/>
</dbReference>
<dbReference type="PATRIC" id="fig|1503.3.peg.452"/>
<organism evidence="3 4">
    <name type="scientific">Gottschalkia purinilytica</name>
    <name type="common">Clostridium purinilyticum</name>
    <dbReference type="NCBI Taxonomy" id="1503"/>
    <lineage>
        <taxon>Bacteria</taxon>
        <taxon>Bacillati</taxon>
        <taxon>Bacillota</taxon>
        <taxon>Tissierellia</taxon>
        <taxon>Tissierellales</taxon>
        <taxon>Gottschalkiaceae</taxon>
        <taxon>Gottschalkia</taxon>
    </lineage>
</organism>
<sequence>MKKNKHYILILAVIALFYLTSCNNKGMQGNLKIKEENIKTKIDSSQPKGKITNTKVDTPKKSGTVNKLPWANDEEFKRLQKENGTTVLLAAYCTVLKDPLPGEEYNVHLAASSLAGMVVSPGEVFSQNNGIGPYVESKGYQKGPTYIGSKVSTTEGGGVCKVASTLYNVSILSDLEIVERHNHSMPVPYVPYGQDATVAYGAKDFKFKNNTEHPILIWAKGVGNRLYIGFYGKEEPPKVEWNHKTLESFKAPTEYIKNPELKEGEEKIIIEGMDGAIVESWLTIKNLDGTTKTKKLGTSSYRAMPHVVEVNK</sequence>
<reference evidence="4" key="1">
    <citation type="submission" date="2015-07" db="EMBL/GenBank/DDBJ databases">
        <title>Draft genome sequence of the purine-degrading Gottschalkia purinilyticum DSM 1384 (formerly Clostridium purinilyticum).</title>
        <authorList>
            <person name="Poehlein A."/>
            <person name="Schiel-Bengelsdorf B."/>
            <person name="Bengelsdorf F.R."/>
            <person name="Daniel R."/>
            <person name="Duerre P."/>
        </authorList>
    </citation>
    <scope>NUCLEOTIDE SEQUENCE [LARGE SCALE GENOMIC DNA]</scope>
    <source>
        <strain evidence="4">DSM 1384</strain>
    </source>
</reference>
<evidence type="ECO:0000259" key="2">
    <source>
        <dbReference type="SMART" id="SM01208"/>
    </source>
</evidence>
<keyword evidence="1" id="KW-0732">Signal</keyword>
<dbReference type="InterPro" id="IPR052913">
    <property type="entry name" value="Glycopeptide_resist_protein"/>
</dbReference>
<dbReference type="InterPro" id="IPR007391">
    <property type="entry name" value="Vancomycin_resist_VanW"/>
</dbReference>
<evidence type="ECO:0000313" key="3">
    <source>
        <dbReference type="EMBL" id="KNF07717.1"/>
    </source>
</evidence>
<gene>
    <name evidence="3" type="ORF">CLPU_13c00590</name>
</gene>
<accession>A0A0L0W8E2</accession>
<dbReference type="PANTHER" id="PTHR35788:SF1">
    <property type="entry name" value="EXPORTED PROTEIN"/>
    <property type="match status" value="1"/>
</dbReference>
<proteinExistence type="predicted"/>
<dbReference type="STRING" id="1503.CLPU_13c00590"/>
<dbReference type="RefSeq" id="WP_235436179.1">
    <property type="nucleotide sequence ID" value="NZ_LGSS01000013.1"/>
</dbReference>
<dbReference type="Pfam" id="PF07501">
    <property type="entry name" value="G5"/>
    <property type="match status" value="1"/>
</dbReference>
<dbReference type="SMART" id="SM01208">
    <property type="entry name" value="G5"/>
    <property type="match status" value="1"/>
</dbReference>
<dbReference type="AlphaFoldDB" id="A0A0L0W8E2"/>
<dbReference type="EMBL" id="LGSS01000013">
    <property type="protein sequence ID" value="KNF07717.1"/>
    <property type="molecule type" value="Genomic_DNA"/>
</dbReference>
<protein>
    <submittedName>
        <fullName evidence="3">VanW family protein</fullName>
    </submittedName>
</protein>
<dbReference type="PANTHER" id="PTHR35788">
    <property type="entry name" value="EXPORTED PROTEIN-RELATED"/>
    <property type="match status" value="1"/>
</dbReference>
<dbReference type="Gene3D" id="2.20.230.10">
    <property type="entry name" value="Resuscitation-promoting factor rpfb"/>
    <property type="match status" value="1"/>
</dbReference>
<name>A0A0L0W8E2_GOTPU</name>